<dbReference type="Proteomes" id="UP001062165">
    <property type="component" value="Chromosome"/>
</dbReference>
<name>A0ABY6D1Y5_9BACT</name>
<gene>
    <name evidence="1" type="ORF">N7E81_03560</name>
</gene>
<accession>A0ABY6D1Y5</accession>
<protein>
    <submittedName>
        <fullName evidence="1">Uncharacterized protein</fullName>
    </submittedName>
</protein>
<organism evidence="1 2">
    <name type="scientific">Reichenbachiella carrageenanivorans</name>
    <dbReference type="NCBI Taxonomy" id="2979869"/>
    <lineage>
        <taxon>Bacteria</taxon>
        <taxon>Pseudomonadati</taxon>
        <taxon>Bacteroidota</taxon>
        <taxon>Cytophagia</taxon>
        <taxon>Cytophagales</taxon>
        <taxon>Reichenbachiellaceae</taxon>
        <taxon>Reichenbachiella</taxon>
    </lineage>
</organism>
<dbReference type="EMBL" id="CP106735">
    <property type="protein sequence ID" value="UXX80177.1"/>
    <property type="molecule type" value="Genomic_DNA"/>
</dbReference>
<dbReference type="RefSeq" id="WP_263051907.1">
    <property type="nucleotide sequence ID" value="NZ_CP106735.1"/>
</dbReference>
<keyword evidence="2" id="KW-1185">Reference proteome</keyword>
<proteinExistence type="predicted"/>
<evidence type="ECO:0000313" key="2">
    <source>
        <dbReference type="Proteomes" id="UP001062165"/>
    </source>
</evidence>
<sequence length="183" mass="20424">MQVRGSVIKSIDNFVADVHASKYEQWKNGLSAASSLLLSSVSTSNWYPVEPGVIAPTQVLCDLLYTDKKKGAWESGRYSAKMGLTGIYKVFVLISSPAFLLKRASRVIATFYDPSDLTVAQSTDYSMVIQFTQLPIKNELIEYRIAGWMEMALEICGCKNLNVKITKSMAQGDRLFETSITWE</sequence>
<reference evidence="1" key="1">
    <citation type="submission" date="2022-10" db="EMBL/GenBank/DDBJ databases">
        <title>Comparative genomics and taxonomic characterization of three novel marine species of genus Reichenbachiella exhibiting antioxidant and polysaccharide degradation activities.</title>
        <authorList>
            <person name="Muhammad N."/>
            <person name="Lee Y.-J."/>
            <person name="Ko J."/>
            <person name="Kim S.-G."/>
        </authorList>
    </citation>
    <scope>NUCLEOTIDE SEQUENCE</scope>
    <source>
        <strain evidence="1">Wsw4-B4</strain>
    </source>
</reference>
<evidence type="ECO:0000313" key="1">
    <source>
        <dbReference type="EMBL" id="UXX80177.1"/>
    </source>
</evidence>